<dbReference type="Pfam" id="PF02171">
    <property type="entry name" value="Piwi"/>
    <property type="match status" value="1"/>
</dbReference>
<dbReference type="RefSeq" id="WP_017841076.1">
    <property type="nucleotide sequence ID" value="NZ_CP035467.1"/>
</dbReference>
<dbReference type="SUPFAM" id="SSF53098">
    <property type="entry name" value="Ribonuclease H-like"/>
    <property type="match status" value="1"/>
</dbReference>
<evidence type="ECO:0000313" key="5">
    <source>
        <dbReference type="Proteomes" id="UP000305881"/>
    </source>
</evidence>
<reference evidence="5" key="1">
    <citation type="journal article" date="2019" name="J. Bacteriol.">
        <title>A Mutagenic Screen Identifies a TonB-Dependent Receptor Required for the Lanthanide Metal Switch in the Type I Methanotroph 'Methylotuvimicrobium buryatense' 5GB1C.</title>
        <authorList>
            <person name="Groom J.D."/>
            <person name="Ford S.M."/>
            <person name="Pesesky M.W."/>
            <person name="Lidstrom M.E."/>
        </authorList>
    </citation>
    <scope>NUCLEOTIDE SEQUENCE [LARGE SCALE GENOMIC DNA]</scope>
    <source>
        <strain evidence="5">5GB1C</strain>
    </source>
</reference>
<dbReference type="Pfam" id="PF18309">
    <property type="entry name" value="PAZ_3"/>
    <property type="match status" value="1"/>
</dbReference>
<evidence type="ECO:0000259" key="3">
    <source>
        <dbReference type="SMART" id="SM00950"/>
    </source>
</evidence>
<dbReference type="Gene3D" id="3.30.420.10">
    <property type="entry name" value="Ribonuclease H-like superfamily/Ribonuclease H"/>
    <property type="match status" value="1"/>
</dbReference>
<comment type="similarity">
    <text evidence="1">Belongs to the argonaute family. Long pAgo subfamily.</text>
</comment>
<sequence length="739" mass="83463">MENLALSALQLDSKLDRYIVCRYRIVYQKRDETIPGEQLARKAAYEIQKANDFALLTNLGNQHIVSLKPISQRGIESTHLQANLIEDGDLELDCSIEQHQQALQRLVNQDINKAAWKLKKSSQGKLDYKKAASGNTEIFEPIHSTRINARATYLDAFCSLQLSPEVLANGTVLIGLHLKHNLVAKSDISLQWIIDKRPDWLQSIKKVRHRYFDPGKAPLVAEFLRVEDSLNGNSVLPHMGQSLVSYHQAKGLLSERQLAEATKSVLIKVKYGKNEADHIASLVEPMFDFDTLSKIDSIFLNKLAKDLKWSLNDRIRTSAKMVKGLYLPNFNCKLEQVDYQILHRQRLNHQQMLQFANGAKSSREQDVLRHKAFGNMTRTQVIPLIAGEKNNTEQNKQLLCNAYQALQQLTTTELPPFTKFPNPVENAAELDARLNERCPPNAILLIGLIDKSDKVAIRDTAFSYGLATQFMRLDHRPNVYSPSYFNNVAAGLFSKGGGQLCAIDDMPGETDLFIGLDMGGISVRAPGFAFLFLRSGAQLGWQLADKQQGERMQDEALMSLLDKSLTTYLRSCSGELPKRITLHRDGKFYESIEVIEQFEQKHGVKVDVLEVLKSGAPVLYRRSRMADGTKEFSNPNVGDAIYLSDHEMILSTYSGEELGKIWGDKVSVRPLRLRKRYGDVSLETLAHQVLVLSRIHGASLYRHPRLPVTTHHADRFATLRQETCIDALSKMDRLCPVYL</sequence>
<dbReference type="SMART" id="SM00950">
    <property type="entry name" value="Piwi"/>
    <property type="match status" value="1"/>
</dbReference>
<dbReference type="Proteomes" id="UP000305881">
    <property type="component" value="Chromosome"/>
</dbReference>
<evidence type="ECO:0000256" key="2">
    <source>
        <dbReference type="ARBA" id="ARBA00035032"/>
    </source>
</evidence>
<gene>
    <name evidence="4" type="ORF">EQU24_02150</name>
</gene>
<protein>
    <recommendedName>
        <fullName evidence="2">Protein argonaute</fullName>
    </recommendedName>
</protein>
<dbReference type="InterPro" id="IPR036397">
    <property type="entry name" value="RNaseH_sf"/>
</dbReference>
<dbReference type="AlphaFoldDB" id="A0A4V1IJF1"/>
<dbReference type="InterPro" id="IPR040895">
    <property type="entry name" value="Ago_PAZ"/>
</dbReference>
<name>A0A4V1IJF1_METBY</name>
<accession>A0A4V1IJF1</accession>
<dbReference type="EMBL" id="CP035467">
    <property type="protein sequence ID" value="QCW81185.1"/>
    <property type="molecule type" value="Genomic_DNA"/>
</dbReference>
<dbReference type="KEGG" id="mbur:EQU24_02150"/>
<dbReference type="InterPro" id="IPR012337">
    <property type="entry name" value="RNaseH-like_sf"/>
</dbReference>
<keyword evidence="5" id="KW-1185">Reference proteome</keyword>
<organism evidence="4 5">
    <name type="scientific">Methylotuvimicrobium buryatense</name>
    <name type="common">Methylomicrobium buryatense</name>
    <dbReference type="NCBI Taxonomy" id="95641"/>
    <lineage>
        <taxon>Bacteria</taxon>
        <taxon>Pseudomonadati</taxon>
        <taxon>Pseudomonadota</taxon>
        <taxon>Gammaproteobacteria</taxon>
        <taxon>Methylococcales</taxon>
        <taxon>Methylococcaceae</taxon>
        <taxon>Methylotuvimicrobium</taxon>
    </lineage>
</organism>
<proteinExistence type="inferred from homology"/>
<dbReference type="STRING" id="675511.GCA_000341735_02572"/>
<feature type="domain" description="Piwi" evidence="3">
    <location>
        <begin position="443"/>
        <end position="725"/>
    </location>
</feature>
<dbReference type="OrthoDB" id="6297894at2"/>
<evidence type="ECO:0000313" key="4">
    <source>
        <dbReference type="EMBL" id="QCW81185.1"/>
    </source>
</evidence>
<dbReference type="InterPro" id="IPR003165">
    <property type="entry name" value="Piwi"/>
</dbReference>
<dbReference type="GO" id="GO:0003676">
    <property type="term" value="F:nucleic acid binding"/>
    <property type="evidence" value="ECO:0007669"/>
    <property type="project" value="InterPro"/>
</dbReference>
<evidence type="ECO:0000256" key="1">
    <source>
        <dbReference type="ARBA" id="ARBA00035012"/>
    </source>
</evidence>